<dbReference type="GO" id="GO:0009116">
    <property type="term" value="P:nucleoside metabolic process"/>
    <property type="evidence" value="ECO:0007669"/>
    <property type="project" value="InterPro"/>
</dbReference>
<accession>A0A1F7GZ88</accession>
<dbReference type="InterPro" id="IPR035994">
    <property type="entry name" value="Nucleoside_phosphorylase_sf"/>
</dbReference>
<name>A0A1F7GZ88_9BACT</name>
<evidence type="ECO:0000313" key="1">
    <source>
        <dbReference type="EMBL" id="OGK24115.1"/>
    </source>
</evidence>
<dbReference type="AlphaFoldDB" id="A0A1F7GZ88"/>
<sequence length="349" mass="38184">MAEPDKIRVELPKERSLVYRNWIDVMARRFEKAIPFPGPAHAVLTLGSGVSESLSELDLRDTVTVPFSQIGLPEGANEKHPKTIVAGYTVDNRLTVVFTGRTALFEIPPEGVNVETGHVQATEAAGAYLELVKRMGTENLILTTACGGINHPMLPFGRPPFNKKDLPIIGVIGANVSIGYPMEHMGFYKADHGTFFALQDSDDDLTAAFIQSMGEVAPGIKVPILYYASIPAVFEDRALAHFLAVNGVQAIGMTYGPESIHRSGIRKGNPGESNRIGRSMGIAVITDDVELYDPRHPNRLTPISALELRFRRPQEFKIRNPATDDQVRATAALASQRLGKALNHLIRNI</sequence>
<dbReference type="Gene3D" id="3.40.50.1580">
    <property type="entry name" value="Nucleoside phosphorylase domain"/>
    <property type="match status" value="1"/>
</dbReference>
<organism evidence="1 2">
    <name type="scientific">Candidatus Roizmanbacteria bacterium RIFCSPHIGHO2_02_FULL_38_11</name>
    <dbReference type="NCBI Taxonomy" id="1802039"/>
    <lineage>
        <taxon>Bacteria</taxon>
        <taxon>Candidatus Roizmaniibacteriota</taxon>
    </lineage>
</organism>
<reference evidence="1 2" key="1">
    <citation type="journal article" date="2016" name="Nat. Commun.">
        <title>Thousands of microbial genomes shed light on interconnected biogeochemical processes in an aquifer system.</title>
        <authorList>
            <person name="Anantharaman K."/>
            <person name="Brown C.T."/>
            <person name="Hug L.A."/>
            <person name="Sharon I."/>
            <person name="Castelle C.J."/>
            <person name="Probst A.J."/>
            <person name="Thomas B.C."/>
            <person name="Singh A."/>
            <person name="Wilkins M.J."/>
            <person name="Karaoz U."/>
            <person name="Brodie E.L."/>
            <person name="Williams K.H."/>
            <person name="Hubbard S.S."/>
            <person name="Banfield J.F."/>
        </authorList>
    </citation>
    <scope>NUCLEOTIDE SEQUENCE [LARGE SCALE GENOMIC DNA]</scope>
</reference>
<evidence type="ECO:0000313" key="2">
    <source>
        <dbReference type="Proteomes" id="UP000177913"/>
    </source>
</evidence>
<dbReference type="Proteomes" id="UP000177913">
    <property type="component" value="Unassembled WGS sequence"/>
</dbReference>
<dbReference type="SUPFAM" id="SSF53167">
    <property type="entry name" value="Purine and uridine phosphorylases"/>
    <property type="match status" value="1"/>
</dbReference>
<proteinExistence type="predicted"/>
<comment type="caution">
    <text evidence="1">The sequence shown here is derived from an EMBL/GenBank/DDBJ whole genome shotgun (WGS) entry which is preliminary data.</text>
</comment>
<gene>
    <name evidence="1" type="ORF">A3C25_05390</name>
</gene>
<dbReference type="GO" id="GO:0003824">
    <property type="term" value="F:catalytic activity"/>
    <property type="evidence" value="ECO:0007669"/>
    <property type="project" value="InterPro"/>
</dbReference>
<dbReference type="EMBL" id="MFZO01000039">
    <property type="protein sequence ID" value="OGK24115.1"/>
    <property type="molecule type" value="Genomic_DNA"/>
</dbReference>
<protein>
    <submittedName>
        <fullName evidence="1">Uncharacterized protein</fullName>
    </submittedName>
</protein>